<feature type="domain" description="SNIPE associated" evidence="2">
    <location>
        <begin position="200"/>
        <end position="298"/>
    </location>
</feature>
<reference evidence="3 4" key="1">
    <citation type="submission" date="2017-02" db="EMBL/GenBank/DDBJ databases">
        <authorList>
            <person name="Peterson S.W."/>
        </authorList>
    </citation>
    <scope>NUCLEOTIDE SEQUENCE [LARGE SCALE GENOMIC DNA]</scope>
    <source>
        <strain evidence="3">C6</strain>
    </source>
</reference>
<dbReference type="InterPro" id="IPR025280">
    <property type="entry name" value="SNIPE"/>
</dbReference>
<evidence type="ECO:0000313" key="4">
    <source>
        <dbReference type="Proteomes" id="UP000196240"/>
    </source>
</evidence>
<dbReference type="Pfam" id="PF13250">
    <property type="entry name" value="SNIPE"/>
    <property type="match status" value="1"/>
</dbReference>
<proteinExistence type="predicted"/>
<sequence length="318" mass="37324">MLYVFAVILVLLCAVICWQKIHSLAQKKKIESLGINLERNRNSLEIYEQQQSELQHRLTSLRIELGTLRQRNETLSPYQEIIDVEHYVIERHNQVELFAETVKFDAELMLKQCRQRIEKVHHFLMEYERKAKEMSMLRAREKLGAFFHMAEERQHLAEISKALHHKIETYSQSYQLPSEQLLDELIEGYGKTDAACHLLKVRQQVIRAVEQNDVVTCAFMDEHRRLSVMVLVSQLFNTKADFYLQRVSKDNLGLLIQALQDDFTLINHYGAAFGHTRIQDSYLALRLEELKFSALLENLKSSDLQFQADILVEDRVLH</sequence>
<name>A0A1R7QCY4_ACIJO</name>
<evidence type="ECO:0000256" key="1">
    <source>
        <dbReference type="SAM" id="Coils"/>
    </source>
</evidence>
<gene>
    <name evidence="3" type="ORF">ACNJC6_01754</name>
</gene>
<evidence type="ECO:0000313" key="3">
    <source>
        <dbReference type="EMBL" id="SJX22122.1"/>
    </source>
</evidence>
<accession>A0A1R7QCY4</accession>
<organism evidence="3 4">
    <name type="scientific">Acinetobacter johnsonii</name>
    <dbReference type="NCBI Taxonomy" id="40214"/>
    <lineage>
        <taxon>Bacteria</taxon>
        <taxon>Pseudomonadati</taxon>
        <taxon>Pseudomonadota</taxon>
        <taxon>Gammaproteobacteria</taxon>
        <taxon>Moraxellales</taxon>
        <taxon>Moraxellaceae</taxon>
        <taxon>Acinetobacter</taxon>
    </lineage>
</organism>
<evidence type="ECO:0000259" key="2">
    <source>
        <dbReference type="Pfam" id="PF13250"/>
    </source>
</evidence>
<dbReference type="EMBL" id="FUUY01000005">
    <property type="protein sequence ID" value="SJX22122.1"/>
    <property type="molecule type" value="Genomic_DNA"/>
</dbReference>
<feature type="coiled-coil region" evidence="1">
    <location>
        <begin position="30"/>
        <end position="64"/>
    </location>
</feature>
<protein>
    <recommendedName>
        <fullName evidence="2">SNIPE associated domain-containing protein</fullName>
    </recommendedName>
</protein>
<dbReference type="Proteomes" id="UP000196240">
    <property type="component" value="Unassembled WGS sequence"/>
</dbReference>
<dbReference type="AlphaFoldDB" id="A0A1R7QCY4"/>
<keyword evidence="1" id="KW-0175">Coiled coil</keyword>
<dbReference type="RefSeq" id="WP_087012529.1">
    <property type="nucleotide sequence ID" value="NZ_FUUY01000005.1"/>
</dbReference>